<dbReference type="RefSeq" id="XP_005768910.1">
    <property type="nucleotide sequence ID" value="XM_005768853.1"/>
</dbReference>
<protein>
    <submittedName>
        <fullName evidence="3">Uncharacterized protein</fullName>
    </submittedName>
</protein>
<feature type="region of interest" description="Disordered" evidence="1">
    <location>
        <begin position="532"/>
        <end position="557"/>
    </location>
</feature>
<reference evidence="4" key="1">
    <citation type="journal article" date="2013" name="Nature">
        <title>Pan genome of the phytoplankton Emiliania underpins its global distribution.</title>
        <authorList>
            <person name="Read B.A."/>
            <person name="Kegel J."/>
            <person name="Klute M.J."/>
            <person name="Kuo A."/>
            <person name="Lefebvre S.C."/>
            <person name="Maumus F."/>
            <person name="Mayer C."/>
            <person name="Miller J."/>
            <person name="Monier A."/>
            <person name="Salamov A."/>
            <person name="Young J."/>
            <person name="Aguilar M."/>
            <person name="Claverie J.M."/>
            <person name="Frickenhaus S."/>
            <person name="Gonzalez K."/>
            <person name="Herman E.K."/>
            <person name="Lin Y.C."/>
            <person name="Napier J."/>
            <person name="Ogata H."/>
            <person name="Sarno A.F."/>
            <person name="Shmutz J."/>
            <person name="Schroeder D."/>
            <person name="de Vargas C."/>
            <person name="Verret F."/>
            <person name="von Dassow P."/>
            <person name="Valentin K."/>
            <person name="Van de Peer Y."/>
            <person name="Wheeler G."/>
            <person name="Dacks J.B."/>
            <person name="Delwiche C.F."/>
            <person name="Dyhrman S.T."/>
            <person name="Glockner G."/>
            <person name="John U."/>
            <person name="Richards T."/>
            <person name="Worden A.Z."/>
            <person name="Zhang X."/>
            <person name="Grigoriev I.V."/>
            <person name="Allen A.E."/>
            <person name="Bidle K."/>
            <person name="Borodovsky M."/>
            <person name="Bowler C."/>
            <person name="Brownlee C."/>
            <person name="Cock J.M."/>
            <person name="Elias M."/>
            <person name="Gladyshev V.N."/>
            <person name="Groth M."/>
            <person name="Guda C."/>
            <person name="Hadaegh A."/>
            <person name="Iglesias-Rodriguez M.D."/>
            <person name="Jenkins J."/>
            <person name="Jones B.M."/>
            <person name="Lawson T."/>
            <person name="Leese F."/>
            <person name="Lindquist E."/>
            <person name="Lobanov A."/>
            <person name="Lomsadze A."/>
            <person name="Malik S.B."/>
            <person name="Marsh M.E."/>
            <person name="Mackinder L."/>
            <person name="Mock T."/>
            <person name="Mueller-Roeber B."/>
            <person name="Pagarete A."/>
            <person name="Parker M."/>
            <person name="Probert I."/>
            <person name="Quesneville H."/>
            <person name="Raines C."/>
            <person name="Rensing S.A."/>
            <person name="Riano-Pachon D.M."/>
            <person name="Richier S."/>
            <person name="Rokitta S."/>
            <person name="Shiraiwa Y."/>
            <person name="Soanes D.M."/>
            <person name="van der Giezen M."/>
            <person name="Wahlund T.M."/>
            <person name="Williams B."/>
            <person name="Wilson W."/>
            <person name="Wolfe G."/>
            <person name="Wurch L.L."/>
        </authorList>
    </citation>
    <scope>NUCLEOTIDE SEQUENCE</scope>
</reference>
<reference evidence="3" key="2">
    <citation type="submission" date="2024-10" db="UniProtKB">
        <authorList>
            <consortium name="EnsemblProtists"/>
        </authorList>
    </citation>
    <scope>IDENTIFICATION</scope>
</reference>
<dbReference type="HOGENOM" id="CLU_406246_0_0_1"/>
<feature type="signal peptide" evidence="2">
    <location>
        <begin position="1"/>
        <end position="29"/>
    </location>
</feature>
<dbReference type="Proteomes" id="UP000013827">
    <property type="component" value="Unassembled WGS sequence"/>
</dbReference>
<evidence type="ECO:0000256" key="2">
    <source>
        <dbReference type="SAM" id="SignalP"/>
    </source>
</evidence>
<proteinExistence type="predicted"/>
<accession>A0A0D3IYZ6</accession>
<evidence type="ECO:0000313" key="3">
    <source>
        <dbReference type="EnsemblProtists" id="EOD16481"/>
    </source>
</evidence>
<keyword evidence="2" id="KW-0732">Signal</keyword>
<feature type="chain" id="PRO_5044257234" evidence="2">
    <location>
        <begin position="30"/>
        <end position="677"/>
    </location>
</feature>
<evidence type="ECO:0000313" key="4">
    <source>
        <dbReference type="Proteomes" id="UP000013827"/>
    </source>
</evidence>
<sequence length="677" mass="73858">MGNKAAGCCVDTARLRLTTFFFWVISVECEPHVCADEREWRRYLGIAHTPGAARPADDATKEIEAKAREIAAQQNEIKHPDGAFAFLIAALYLFFKMFRLTPAIKLWRHPARALAVGHAAIRILLRILLRADIAVDLVPKEAAREGVRAALASGLAIFVAAGIFVRDDGAHRGSGEDNGPLAPLLQVARTNGKLPSGASDERLMAHVIYVLTVGSGATDGRARDGSALTVESERGESNACLEERLESADARANFARVFDYLRVHSGQRFSLRLVMNHAAIDGKVSARDFSNISWADKEQMEEFVLCEELWRGIRCPQSDDEREEMKKLMGKNAWSRLAEGGSPLLVGVEIYIIFLDGSKELAALLEEVGSPVRGVTPLGLREVAEGSLVDTKLCEMMPQRGTLLHVPPDAGSLRKGLERACGRAYDDMRKASAIAARSTEGVRRSSALVMLEAHVKQVALYLEQYNALLRSDGSSALAALDPALKAATRLEPLEAAVGRAKKAGVADAELLKRAAAELATLREEAAGLVASYRARSSKRPQVDSSEPPAKRPGHRRTEAAAAELLRLEAEADCGSLGKVEQAKLTKMQRDAQRSQLRKQREDEAHEKAVTLAIKNCPAFWNGRRYQHDTAIPGTDGDTPRKRVLRLRDERRARSLPFSAATLLAADPTLMKATAPRA</sequence>
<organism evidence="3 4">
    <name type="scientific">Emiliania huxleyi (strain CCMP1516)</name>
    <dbReference type="NCBI Taxonomy" id="280463"/>
    <lineage>
        <taxon>Eukaryota</taxon>
        <taxon>Haptista</taxon>
        <taxon>Haptophyta</taxon>
        <taxon>Prymnesiophyceae</taxon>
        <taxon>Isochrysidales</taxon>
        <taxon>Noelaerhabdaceae</taxon>
        <taxon>Emiliania</taxon>
    </lineage>
</organism>
<dbReference type="EnsemblProtists" id="EOD16481">
    <property type="protein sequence ID" value="EOD16481"/>
    <property type="gene ID" value="EMIHUDRAFT_459161"/>
</dbReference>
<evidence type="ECO:0000256" key="1">
    <source>
        <dbReference type="SAM" id="MobiDB-lite"/>
    </source>
</evidence>
<dbReference type="AlphaFoldDB" id="A0A0D3IYZ6"/>
<dbReference type="KEGG" id="ehx:EMIHUDRAFT_459161"/>
<name>A0A0D3IYZ6_EMIH1</name>
<dbReference type="GeneID" id="17262629"/>
<dbReference type="PaxDb" id="2903-EOD16481"/>
<keyword evidence="4" id="KW-1185">Reference proteome</keyword>